<accession>A0A8J2X0Z4</accession>
<sequence>MSVEEIRLRHARRLSKAHQTNSVENAGLLVHAQKAPRLSNPHTALYSIMLEQCRSFAIALRNAAPRIARACMWWCDEMRSDEHALLNSAITEMERCLGYGSGGAGCCASAGLLNPGAQSISYVAASQHGRIGGCSIKAGQGMAFKCIDENKTIVVPNLYMAKRLGVHVSKNSRDIFPCVCTPLRAEFGRPIGVLSVDSLSIDTDILAGNANPVDFHERLAPFLENNDEACRRVPFWRMEKQSMVNPSTRIAARVIHGQISSIERRGHLGSVYGLCWEDGLCEHNIPFRTIKERLRSTPALFGIGVPCDAALLGFVEYTGKVIGEQLIRLRLRVHASDIKQVPYVPNITITDLFHNSLASMMCCIVHAEAAEIWEYDAHQQLSVIARMGHNFAFCTMSTTRRLLEIPAHKRYLFWDKIKGALTFPMPFVNHTMVTPFACYQPKKEKKGLLLVTLCAFHNLDANDLIFIHKMGSALTSAHEWMSLREARAQMRKLALQRIGSMCLDHGTTVRELIPALRTRVSQCFPQSSVQLGYLELGGDRVTIMGNVEYRRNKSLEFDCVPPAICASLTVSNPVKIQRKEYLPGTRVQVQYGKLWYLAVIHLNRGHLTYDVTYDLKDWMGRPVREAGVPIARLKPIPARQFRGFPQCRCEVKTTAHDDIHCWPYLLVPLGCMRGIIYFSSWAISSPEPNFDELNIIGFLQTAGISLGMAMDDKVRGGALRYMRSFTKNSVSLSSKEIKKKMIWLLNECAMLAKSLLLYNLVDLYSNARFLPVSKNSNMTSLIIRCMEISTNLSLLDSSLLIESDAVYTVFLTVFDETKKVLNSRNSAVVSSRSFIFLSSKYTAITREDMAFCMKLSELAKVPLAQISTLEQSALLRIKTLRALEALIKHKPAELSRSLQIAGTHISETVNRLNVFIAYVLPDDGPLRIVWSSTKPLKAGPSANTLLIKRRSKHLMVQCLITKQPIVFEELGEAAHKLHYSKSRGTKFWPWICAPVTTRGILVLDAGLQSVALSSGDFDFCESAATILGSTIDMQCKASELSALRQMEHCHGKHQVSTRDIYLRALGAIYRQLSFPCRLSVLQMRSWSFEGNKIYSSGKCDVSFTAITLLLRLLSIQGPYELVTPLVGIMYLNNVETGRTYTKEQNPSCFKSELFSIPLRVNWLSCCLRVEIWKVESEPSILNPLKVARLIGSAELSGSYYLHLSDCSRAYPLVDTCYQPLSPSLKLLFDLTLQNSTAFGPSTVPAISTSLYQERPHLHLIRASAESMLPQPGQYICVFCAEDGSEYGRTQTSPHTMCPEWNNLNISLSRIIYPTPCTMRVELRSTTCYKSHQVIGSAIVSGSSLIYLPRNLSELRLRLTNMCKTPDQVDSPSQFEQEYIVILLRFGQTRNDVSKLNRNLISYPAASVARLVNGILEFRTVAIAPDAHFRAEARSNAKTSHVVPFSDFAIRIGERIVGPAGGTCFAVVVACAPGALGREHISFIDDVTKLLEANIRHLRHRELRSCARAHGFNRTLAVCKQWASISLPELFNDVLHISSQCLPGCCVYLSLLQPGGDELRCVASNTQSNMYGKRLLRGQGVSFNCLEPATNKDIVVGLSTEHVHVFNQQNYGLPYLCVPLKHHRSRLGVLATDTFEFVSKVCKGPKEHLEDGVLEFLMGLGAIVGRAIDLRRKCDSLASLHIKPFRSPAAILNMSLRAIFSNIIFALACEFWQMDEERKLRAILSVKPGSKMFLYGIWGQPSVMSTIYPYTTDMLLGNLLDAIAHANRMEPKLIGKPCQMIIIPFIEFSKCHAISLVPTRDFKPCDAAQSYIMAIAKDTQRILIEFDSSKSTIRAQKH</sequence>
<dbReference type="SUPFAM" id="SSF49562">
    <property type="entry name" value="C2 domain (Calcium/lipid-binding domain, CaLB)"/>
    <property type="match status" value="1"/>
</dbReference>
<protein>
    <submittedName>
        <fullName evidence="1">Uncharacterized protein</fullName>
    </submittedName>
</protein>
<keyword evidence="2" id="KW-1185">Reference proteome</keyword>
<dbReference type="InterPro" id="IPR029016">
    <property type="entry name" value="GAF-like_dom_sf"/>
</dbReference>
<comment type="caution">
    <text evidence="1">The sequence shown here is derived from an EMBL/GenBank/DDBJ whole genome shotgun (WGS) entry which is preliminary data.</text>
</comment>
<reference evidence="1" key="1">
    <citation type="submission" date="2021-11" db="EMBL/GenBank/DDBJ databases">
        <authorList>
            <consortium name="Genoscope - CEA"/>
            <person name="William W."/>
        </authorList>
    </citation>
    <scope>NUCLEOTIDE SEQUENCE</scope>
</reference>
<organism evidence="1 2">
    <name type="scientific">Pelagomonas calceolata</name>
    <dbReference type="NCBI Taxonomy" id="35677"/>
    <lineage>
        <taxon>Eukaryota</taxon>
        <taxon>Sar</taxon>
        <taxon>Stramenopiles</taxon>
        <taxon>Ochrophyta</taxon>
        <taxon>Pelagophyceae</taxon>
        <taxon>Pelagomonadales</taxon>
        <taxon>Pelagomonadaceae</taxon>
        <taxon>Pelagomonas</taxon>
    </lineage>
</organism>
<dbReference type="EMBL" id="CAKKNE010000005">
    <property type="protein sequence ID" value="CAH0376387.1"/>
    <property type="molecule type" value="Genomic_DNA"/>
</dbReference>
<dbReference type="Proteomes" id="UP000789595">
    <property type="component" value="Unassembled WGS sequence"/>
</dbReference>
<dbReference type="InterPro" id="IPR035892">
    <property type="entry name" value="C2_domain_sf"/>
</dbReference>
<gene>
    <name evidence="1" type="ORF">PECAL_5P09660</name>
</gene>
<dbReference type="OrthoDB" id="26525at2759"/>
<proteinExistence type="predicted"/>
<evidence type="ECO:0000313" key="1">
    <source>
        <dbReference type="EMBL" id="CAH0376387.1"/>
    </source>
</evidence>
<dbReference type="SUPFAM" id="SSF55781">
    <property type="entry name" value="GAF domain-like"/>
    <property type="match status" value="2"/>
</dbReference>
<dbReference type="Gene3D" id="3.30.450.40">
    <property type="match status" value="1"/>
</dbReference>
<name>A0A8J2X0Z4_9STRA</name>
<evidence type="ECO:0000313" key="2">
    <source>
        <dbReference type="Proteomes" id="UP000789595"/>
    </source>
</evidence>